<reference evidence="2 3" key="1">
    <citation type="journal article" date="2023" name="Sci. Data">
        <title>Genome assembly of the Korean intertidal mud-creeper Batillaria attramentaria.</title>
        <authorList>
            <person name="Patra A.K."/>
            <person name="Ho P.T."/>
            <person name="Jun S."/>
            <person name="Lee S.J."/>
            <person name="Kim Y."/>
            <person name="Won Y.J."/>
        </authorList>
    </citation>
    <scope>NUCLEOTIDE SEQUENCE [LARGE SCALE GENOMIC DNA]</scope>
    <source>
        <strain evidence="2">Wonlab-2016</strain>
    </source>
</reference>
<feature type="compositionally biased region" description="Polar residues" evidence="1">
    <location>
        <begin position="43"/>
        <end position="59"/>
    </location>
</feature>
<evidence type="ECO:0008006" key="4">
    <source>
        <dbReference type="Google" id="ProtNLM"/>
    </source>
</evidence>
<sequence length="123" mass="14558">MEVELTPLRQPFGRQTAWSALYIHLIWDVQYGVKISRPAKTTPWRSRSRNPAESGRKQPTITTLLNGLTSPRRRVWGQREATMRETGTNLPCLRSLKRQVRQERIMYQYPGEPRNIRSDNRFY</sequence>
<gene>
    <name evidence="2" type="ORF">BaRGS_00023696</name>
</gene>
<organism evidence="2 3">
    <name type="scientific">Batillaria attramentaria</name>
    <dbReference type="NCBI Taxonomy" id="370345"/>
    <lineage>
        <taxon>Eukaryota</taxon>
        <taxon>Metazoa</taxon>
        <taxon>Spiralia</taxon>
        <taxon>Lophotrochozoa</taxon>
        <taxon>Mollusca</taxon>
        <taxon>Gastropoda</taxon>
        <taxon>Caenogastropoda</taxon>
        <taxon>Sorbeoconcha</taxon>
        <taxon>Cerithioidea</taxon>
        <taxon>Batillariidae</taxon>
        <taxon>Batillaria</taxon>
    </lineage>
</organism>
<evidence type="ECO:0000313" key="3">
    <source>
        <dbReference type="Proteomes" id="UP001519460"/>
    </source>
</evidence>
<dbReference type="EMBL" id="JACVVK020000200">
    <property type="protein sequence ID" value="KAK7485057.1"/>
    <property type="molecule type" value="Genomic_DNA"/>
</dbReference>
<protein>
    <recommendedName>
        <fullName evidence="4">Transposase</fullName>
    </recommendedName>
</protein>
<dbReference type="AlphaFoldDB" id="A0ABD0KDG2"/>
<accession>A0ABD0KDG2</accession>
<evidence type="ECO:0000256" key="1">
    <source>
        <dbReference type="SAM" id="MobiDB-lite"/>
    </source>
</evidence>
<proteinExistence type="predicted"/>
<feature type="region of interest" description="Disordered" evidence="1">
    <location>
        <begin position="38"/>
        <end position="59"/>
    </location>
</feature>
<comment type="caution">
    <text evidence="2">The sequence shown here is derived from an EMBL/GenBank/DDBJ whole genome shotgun (WGS) entry which is preliminary data.</text>
</comment>
<evidence type="ECO:0000313" key="2">
    <source>
        <dbReference type="EMBL" id="KAK7485057.1"/>
    </source>
</evidence>
<keyword evidence="3" id="KW-1185">Reference proteome</keyword>
<name>A0ABD0KDG2_9CAEN</name>
<dbReference type="Proteomes" id="UP001519460">
    <property type="component" value="Unassembled WGS sequence"/>
</dbReference>